<dbReference type="AlphaFoldDB" id="A0A836LC98"/>
<gene>
    <name evidence="2" type="ORF">JKF63_02015</name>
</gene>
<dbReference type="OrthoDB" id="274778at2759"/>
<dbReference type="PANTHER" id="PTHR33734">
    <property type="entry name" value="LYSM DOMAIN-CONTAINING GPI-ANCHORED PROTEIN 2"/>
    <property type="match status" value="1"/>
</dbReference>
<dbReference type="GeneID" id="94288135"/>
<dbReference type="EMBL" id="JAFJZO010000033">
    <property type="protein sequence ID" value="KAG5494963.1"/>
    <property type="molecule type" value="Genomic_DNA"/>
</dbReference>
<feature type="domain" description="LysM" evidence="1">
    <location>
        <begin position="487"/>
        <end position="512"/>
    </location>
</feature>
<dbReference type="Proteomes" id="UP000674318">
    <property type="component" value="Unassembled WGS sequence"/>
</dbReference>
<name>A0A836LC98_9TRYP</name>
<dbReference type="KEGG" id="phet:94288135"/>
<dbReference type="PANTHER" id="PTHR33734:SF22">
    <property type="entry name" value="MEMBRANE-BOUND LYTIC MUREIN TRANSGLYCOSYLASE D"/>
    <property type="match status" value="1"/>
</dbReference>
<evidence type="ECO:0000259" key="1">
    <source>
        <dbReference type="Pfam" id="PF01476"/>
    </source>
</evidence>
<organism evidence="2 3">
    <name type="scientific">Porcisia hertigi</name>
    <dbReference type="NCBI Taxonomy" id="2761500"/>
    <lineage>
        <taxon>Eukaryota</taxon>
        <taxon>Discoba</taxon>
        <taxon>Euglenozoa</taxon>
        <taxon>Kinetoplastea</taxon>
        <taxon>Metakinetoplastina</taxon>
        <taxon>Trypanosomatida</taxon>
        <taxon>Trypanosomatidae</taxon>
        <taxon>Leishmaniinae</taxon>
        <taxon>Porcisia</taxon>
    </lineage>
</organism>
<evidence type="ECO:0000313" key="3">
    <source>
        <dbReference type="Proteomes" id="UP000674318"/>
    </source>
</evidence>
<sequence length="822" mass="92986">MRRSTITPYYWSRYRIPSQMPKFDGPAPVAAPQNMNSTKTNEFIDPIDDKFPISIRGNLVRPDVPEDQYVDSWYVCTSMTHHLGDFRPWSASAPANSYRFRPYNEFDSKSREYVEQLRKFSRYTPLASRGKGAKGFPFREAYLTKMNTTETAMVNPTPETIMTRAVAERLHHARVLSPLEVQRDVGRLEEPLPFAGQIPADRSVFPFRWNTEDWYEYEVAKVRNRRFVFENTSDNGVSASEVTYRIVLEGFWDHHVMKLADDIVMFVKDVGRQVVEERLKSVRANLESLTSGGAVDPDLVAAFGASLKGPFGGPDYYDSEEVAHFLRAELERLEEHCVSLINRANVPIPGTSNIYDANVSWPYVEKMEPWTRLAEFWTSSSDTSFTELEMSTAHYEFRKYFRVVVVKMPFQSTEFEQRMYGIRHWLHRQTSCEFHTTYRRNVVHDSAVFPTEHDTESKPSHEHHRLFSFALDWQSAPVNYLSVELAREGDSWSSLAQRLGCSETELKAANDMMDEVVAGVAVNVPGGARRRLTSFSPTPAILPLHRGDGKSAITSWRMAAELLGCSIEELQQANGAAALTYLAAADSGDGTFDPAVKELVVPYTATAASRESSFAALEPVFDTDTWESIAARLGCSKEDLLACNGADSQEADVSARSVVNVPASATTPRRIIHPQLRPQAATDALLARTLGEQAVGAIGDIPSLPPNAAQFPHEYHTPTSRFPTTPQERMSSDNWLAYTARYLDKELALQDEPAPVYNVNKLWPMQQVPGKVDQTPFEEDQTWLMHPIPVQQMEQHHPEKDLQDLPFVNHEQFPRSLEWTAP</sequence>
<keyword evidence="3" id="KW-1185">Reference proteome</keyword>
<comment type="caution">
    <text evidence="2">The sequence shown here is derived from an EMBL/GenBank/DDBJ whole genome shotgun (WGS) entry which is preliminary data.</text>
</comment>
<dbReference type="Pfam" id="PF01476">
    <property type="entry name" value="LysM"/>
    <property type="match status" value="2"/>
</dbReference>
<protein>
    <recommendedName>
        <fullName evidence="1">LysM domain-containing protein</fullName>
    </recommendedName>
</protein>
<proteinExistence type="predicted"/>
<accession>A0A836LC98</accession>
<dbReference type="InterPro" id="IPR018392">
    <property type="entry name" value="LysM"/>
</dbReference>
<evidence type="ECO:0000313" key="2">
    <source>
        <dbReference type="EMBL" id="KAG5494963.1"/>
    </source>
</evidence>
<dbReference type="RefSeq" id="XP_067754215.1">
    <property type="nucleotide sequence ID" value="XM_067898058.1"/>
</dbReference>
<reference evidence="2 3" key="1">
    <citation type="submission" date="2021-02" db="EMBL/GenBank/DDBJ databases">
        <title>Porcisia hertigi Genome sequencing and assembly.</title>
        <authorList>
            <person name="Almutairi H."/>
            <person name="Gatherer D."/>
        </authorList>
    </citation>
    <scope>NUCLEOTIDE SEQUENCE [LARGE SCALE GENOMIC DNA]</scope>
    <source>
        <strain evidence="2 3">C119</strain>
    </source>
</reference>
<feature type="domain" description="LysM" evidence="1">
    <location>
        <begin position="624"/>
        <end position="650"/>
    </location>
</feature>